<accession>A0A5C5VLS6</accession>
<comment type="caution">
    <text evidence="1">The sequence shown here is derived from an EMBL/GenBank/DDBJ whole genome shotgun (WGS) entry which is preliminary data.</text>
</comment>
<dbReference type="GO" id="GO:0009279">
    <property type="term" value="C:cell outer membrane"/>
    <property type="evidence" value="ECO:0007669"/>
    <property type="project" value="TreeGrafter"/>
</dbReference>
<name>A0A5C5VLS6_9BACT</name>
<dbReference type="GO" id="GO:1990351">
    <property type="term" value="C:transporter complex"/>
    <property type="evidence" value="ECO:0007669"/>
    <property type="project" value="TreeGrafter"/>
</dbReference>
<organism evidence="1 2">
    <name type="scientific">Blastopirellula retiformator</name>
    <dbReference type="NCBI Taxonomy" id="2527970"/>
    <lineage>
        <taxon>Bacteria</taxon>
        <taxon>Pseudomonadati</taxon>
        <taxon>Planctomycetota</taxon>
        <taxon>Planctomycetia</taxon>
        <taxon>Pirellulales</taxon>
        <taxon>Pirellulaceae</taxon>
        <taxon>Blastopirellula</taxon>
    </lineage>
</organism>
<dbReference type="Proteomes" id="UP000318878">
    <property type="component" value="Unassembled WGS sequence"/>
</dbReference>
<protein>
    <submittedName>
        <fullName evidence="1">LPS-assembly protein LptD</fullName>
    </submittedName>
</protein>
<dbReference type="PANTHER" id="PTHR30189:SF1">
    <property type="entry name" value="LPS-ASSEMBLY PROTEIN LPTD"/>
    <property type="match status" value="1"/>
</dbReference>
<gene>
    <name evidence="1" type="primary">lptD</name>
    <name evidence="1" type="ORF">Enr8_04990</name>
</gene>
<evidence type="ECO:0000313" key="1">
    <source>
        <dbReference type="EMBL" id="TWT38805.1"/>
    </source>
</evidence>
<proteinExistence type="predicted"/>
<dbReference type="EMBL" id="SJPF01000001">
    <property type="protein sequence ID" value="TWT38805.1"/>
    <property type="molecule type" value="Genomic_DNA"/>
</dbReference>
<sequence length="1038" mass="115811">MRRGPSLEGKEASTLSPPTRHVLKNSLVRYVLATIFVCCCGANVADLARLSAAEIAFPEPSQAYPITVSADSAQVSQQGTLEVWILSGNCRIQQGESSTVSRDAVLWIDYSQPFRMAPHKVKVYLEGAVEVKYGLDIMDGTFKGPSWLGELSTNKEINLPQPNQNNRNAVTPAVYQRGLAIQREGGDAAKVGMPQPIMQIQYQEPGVAAMPANAVPTPRPQRVTINNRYATGFQFRGTETDPVSGESIMMFDSGVNVMIEGIDTIGSVNILADRVVLWSKKGVSALAQSNQANDAGDIELYLEGSIVFRQGEQVVYADRMYYNAGTETGIVLGAELLTPAPGYEGLVRLKADVLQRIDPSRYQAFGASITTSRLGVPNYWLQSNEIEFIDEQREVINPITGEVQYDPYTAAPIIDHDKRATARNNFVYMGGVPVFYWPTLSANIENPTFYLNNIKVRNDNNFGFQVLTEWDNYELLGIKNPWEGTEWNTSLDFLSERGFGVGTRFDFNGTYFPFMRTPATGFLDAWGIHDSGTDNLGADRRVIEPQANPRGRVIGRHRQTFRGDLRFFGELGYISDSNFLESYFEREWDTDKDATTGFRLEKLYENQSFTMSGASRVNDFFMMTEKIPQLDHTIIGESLLFDRLTWNAHSSIGYLHLNPADPPTDPVDLAKFSLFPYETNSEGIRAFTTQSLEMPLDIGPTKVTPYALGQVGYWHEDVNDNDVMRGYGQLGVRGSLMMWTANRAVQSQLWNLNGLAHKVTLYGDAFYADSSQDIERFPLYDNLDDDAQEQFARRFKVNTFGLPTNVPLPATVDERFYAIRYGLQNSVTSPSAEIADDLQVARLELRQVWQTKRGAPGGERIIDWIKFDVGASVFPDADRDNFGETIGLVNYDFNWEIGDRLSIVSDGDWDFFDNGLQMVNVGAQMSRPQVGTLYLGYTMIRSPVLANILNASFQYRMTDKWIAGLGTSYDFESAGNLGQNVYLTRIGESSLFTFNVNVDPSRAVTGIGITFEPRFFATGRYSRIAGEPIPPVGAFGLE</sequence>
<keyword evidence="2" id="KW-1185">Reference proteome</keyword>
<reference evidence="1 2" key="1">
    <citation type="submission" date="2019-02" db="EMBL/GenBank/DDBJ databases">
        <title>Deep-cultivation of Planctomycetes and their phenomic and genomic characterization uncovers novel biology.</title>
        <authorList>
            <person name="Wiegand S."/>
            <person name="Jogler M."/>
            <person name="Boedeker C."/>
            <person name="Pinto D."/>
            <person name="Vollmers J."/>
            <person name="Rivas-Marin E."/>
            <person name="Kohn T."/>
            <person name="Peeters S.H."/>
            <person name="Heuer A."/>
            <person name="Rast P."/>
            <person name="Oberbeckmann S."/>
            <person name="Bunk B."/>
            <person name="Jeske O."/>
            <person name="Meyerdierks A."/>
            <person name="Storesund J.E."/>
            <person name="Kallscheuer N."/>
            <person name="Luecker S."/>
            <person name="Lage O.M."/>
            <person name="Pohl T."/>
            <person name="Merkel B.J."/>
            <person name="Hornburger P."/>
            <person name="Mueller R.-W."/>
            <person name="Bruemmer F."/>
            <person name="Labrenz M."/>
            <person name="Spormann A.M."/>
            <person name="Op Den Camp H."/>
            <person name="Overmann J."/>
            <person name="Amann R."/>
            <person name="Jetten M.S.M."/>
            <person name="Mascher T."/>
            <person name="Medema M.H."/>
            <person name="Devos D.P."/>
            <person name="Kaster A.-K."/>
            <person name="Ovreas L."/>
            <person name="Rohde M."/>
            <person name="Galperin M.Y."/>
            <person name="Jogler C."/>
        </authorList>
    </citation>
    <scope>NUCLEOTIDE SEQUENCE [LARGE SCALE GENOMIC DNA]</scope>
    <source>
        <strain evidence="1 2">Enr8</strain>
    </source>
</reference>
<evidence type="ECO:0000313" key="2">
    <source>
        <dbReference type="Proteomes" id="UP000318878"/>
    </source>
</evidence>
<dbReference type="PANTHER" id="PTHR30189">
    <property type="entry name" value="LPS-ASSEMBLY PROTEIN"/>
    <property type="match status" value="1"/>
</dbReference>
<dbReference type="InterPro" id="IPR050218">
    <property type="entry name" value="LptD"/>
</dbReference>
<dbReference type="AlphaFoldDB" id="A0A5C5VLS6"/>